<dbReference type="Pfam" id="PF13649">
    <property type="entry name" value="Methyltransf_25"/>
    <property type="match status" value="1"/>
</dbReference>
<evidence type="ECO:0000256" key="2">
    <source>
        <dbReference type="ARBA" id="ARBA00022679"/>
    </source>
</evidence>
<dbReference type="SUPFAM" id="SSF53335">
    <property type="entry name" value="S-adenosyl-L-methionine-dependent methyltransferases"/>
    <property type="match status" value="1"/>
</dbReference>
<dbReference type="RefSeq" id="WP_058480233.1">
    <property type="nucleotide sequence ID" value="NZ_CAAAIQ010000015.1"/>
</dbReference>
<evidence type="ECO:0000259" key="3">
    <source>
        <dbReference type="Pfam" id="PF13649"/>
    </source>
</evidence>
<keyword evidence="2 4" id="KW-0808">Transferase</keyword>
<dbReference type="InterPro" id="IPR029063">
    <property type="entry name" value="SAM-dependent_MTases_sf"/>
</dbReference>
<dbReference type="OrthoDB" id="9760689at2"/>
<reference evidence="4 5" key="1">
    <citation type="submission" date="2015-11" db="EMBL/GenBank/DDBJ databases">
        <title>Genomic analysis of 38 Legionella species identifies large and diverse effector repertoires.</title>
        <authorList>
            <person name="Burstein D."/>
            <person name="Amaro F."/>
            <person name="Zusman T."/>
            <person name="Lifshitz Z."/>
            <person name="Cohen O."/>
            <person name="Gilbert J.A."/>
            <person name="Pupko T."/>
            <person name="Shuman H.A."/>
            <person name="Segal G."/>
        </authorList>
    </citation>
    <scope>NUCLEOTIDE SEQUENCE [LARGE SCALE GENOMIC DNA]</scope>
    <source>
        <strain evidence="4 5">ATCC 51914</strain>
    </source>
</reference>
<protein>
    <submittedName>
        <fullName evidence="4">Putative methyltransferase</fullName>
    </submittedName>
</protein>
<dbReference type="EMBL" id="LNZB01000038">
    <property type="protein sequence ID" value="KTD78759.1"/>
    <property type="molecule type" value="Genomic_DNA"/>
</dbReference>
<comment type="caution">
    <text evidence="4">The sequence shown here is derived from an EMBL/GenBank/DDBJ whole genome shotgun (WGS) entry which is preliminary data.</text>
</comment>
<dbReference type="PANTHER" id="PTHR43861">
    <property type="entry name" value="TRANS-ACONITATE 2-METHYLTRANSFERASE-RELATED"/>
    <property type="match status" value="1"/>
</dbReference>
<sequence length="258" mass="29127">MSEKEWPANDYAIGSYIQATVAEKYLSDLELKPSDKVLDIGCGNGAFTKNILAKTPSGSVLGIDSSQNMLDLAQEVSKEYPNFLTQKSDVLTMEFSDQFDYAVSFWCLQWASSDIEKAFSNILKALKSQGKFFTLFPAGDDPFILSFYALRRSGQFPSLKDFNPPVDYSNLDNLQRKLNSLPCKSLTVNLCQESIMLPSLDVFRKFVNGIGFYQGQLSVAEIQDINEAMVSYYENECKKKHLSQYPFDFSIYLVKGEK</sequence>
<dbReference type="InterPro" id="IPR041698">
    <property type="entry name" value="Methyltransf_25"/>
</dbReference>
<dbReference type="STRING" id="66969.Lwal_1529"/>
<keyword evidence="5" id="KW-1185">Reference proteome</keyword>
<dbReference type="AlphaFoldDB" id="A0A0W1ABU6"/>
<accession>A0A0W1ABU6</accession>
<organism evidence="4 5">
    <name type="scientific">Legionella waltersii</name>
    <dbReference type="NCBI Taxonomy" id="66969"/>
    <lineage>
        <taxon>Bacteria</taxon>
        <taxon>Pseudomonadati</taxon>
        <taxon>Pseudomonadota</taxon>
        <taxon>Gammaproteobacteria</taxon>
        <taxon>Legionellales</taxon>
        <taxon>Legionellaceae</taxon>
        <taxon>Legionella</taxon>
    </lineage>
</organism>
<dbReference type="CDD" id="cd02440">
    <property type="entry name" value="AdoMet_MTases"/>
    <property type="match status" value="1"/>
</dbReference>
<dbReference type="Gene3D" id="3.40.50.150">
    <property type="entry name" value="Vaccinia Virus protein VP39"/>
    <property type="match status" value="1"/>
</dbReference>
<evidence type="ECO:0000313" key="5">
    <source>
        <dbReference type="Proteomes" id="UP000054729"/>
    </source>
</evidence>
<proteinExistence type="predicted"/>
<evidence type="ECO:0000313" key="4">
    <source>
        <dbReference type="EMBL" id="KTD78759.1"/>
    </source>
</evidence>
<feature type="domain" description="Methyltransferase" evidence="3">
    <location>
        <begin position="37"/>
        <end position="130"/>
    </location>
</feature>
<keyword evidence="1 4" id="KW-0489">Methyltransferase</keyword>
<dbReference type="GO" id="GO:0008168">
    <property type="term" value="F:methyltransferase activity"/>
    <property type="evidence" value="ECO:0007669"/>
    <property type="project" value="UniProtKB-KW"/>
</dbReference>
<evidence type="ECO:0000256" key="1">
    <source>
        <dbReference type="ARBA" id="ARBA00022603"/>
    </source>
</evidence>
<gene>
    <name evidence="4" type="ORF">Lwal_1529</name>
</gene>
<dbReference type="PANTHER" id="PTHR43861:SF1">
    <property type="entry name" value="TRANS-ACONITATE 2-METHYLTRANSFERASE"/>
    <property type="match status" value="1"/>
</dbReference>
<dbReference type="Proteomes" id="UP000054729">
    <property type="component" value="Unassembled WGS sequence"/>
</dbReference>
<dbReference type="PATRIC" id="fig|66969.6.peg.1667"/>
<dbReference type="GO" id="GO:0032259">
    <property type="term" value="P:methylation"/>
    <property type="evidence" value="ECO:0007669"/>
    <property type="project" value="UniProtKB-KW"/>
</dbReference>
<name>A0A0W1ABU6_9GAMM</name>